<dbReference type="Proteomes" id="UP000028990">
    <property type="component" value="Unassembled WGS sequence"/>
</dbReference>
<keyword evidence="3" id="KW-1185">Reference proteome</keyword>
<reference evidence="2 3" key="1">
    <citation type="submission" date="2013-11" db="EMBL/GenBank/DDBJ databases">
        <title>The Damaraland mole rat (Fukomys damarensis) genome and evolution of African mole rats.</title>
        <authorList>
            <person name="Gladyshev V.N."/>
            <person name="Fang X."/>
        </authorList>
    </citation>
    <scope>NUCLEOTIDE SEQUENCE [LARGE SCALE GENOMIC DNA]</scope>
    <source>
        <tissue evidence="2">Liver</tissue>
    </source>
</reference>
<evidence type="ECO:0000313" key="3">
    <source>
        <dbReference type="Proteomes" id="UP000028990"/>
    </source>
</evidence>
<sequence length="211" mass="23018">MKSLFQIQEATFIFLLPLSPAFLKAKVAFPQKGEQCTQLKSNSPKLQLSVILALNLIKISKLDFWIVSFKTEGTAPRSYTSHGKMMPVIGAALNSEETISRSLSGNTGEQCTQLKSNSPKLQLSVILALNLIKISKLDFWIVSFKTEGTAPRSYTSHGKMMPVIGAALNSEETISRSLSGNTGAHNPGDTMKVPNQPPTASYLREKNAYLA</sequence>
<evidence type="ECO:0000256" key="1">
    <source>
        <dbReference type="SAM" id="MobiDB-lite"/>
    </source>
</evidence>
<dbReference type="EMBL" id="KN124048">
    <property type="protein sequence ID" value="KFO22479.1"/>
    <property type="molecule type" value="Genomic_DNA"/>
</dbReference>
<accession>A0A091CSY3</accession>
<protein>
    <submittedName>
        <fullName evidence="2">Uncharacterized protein</fullName>
    </submittedName>
</protein>
<name>A0A091CSY3_FUKDA</name>
<proteinExistence type="predicted"/>
<feature type="region of interest" description="Disordered" evidence="1">
    <location>
        <begin position="176"/>
        <end position="199"/>
    </location>
</feature>
<gene>
    <name evidence="2" type="ORF">H920_16175</name>
</gene>
<evidence type="ECO:0000313" key="2">
    <source>
        <dbReference type="EMBL" id="KFO22479.1"/>
    </source>
</evidence>
<organism evidence="2 3">
    <name type="scientific">Fukomys damarensis</name>
    <name type="common">Damaraland mole rat</name>
    <name type="synonym">Cryptomys damarensis</name>
    <dbReference type="NCBI Taxonomy" id="885580"/>
    <lineage>
        <taxon>Eukaryota</taxon>
        <taxon>Metazoa</taxon>
        <taxon>Chordata</taxon>
        <taxon>Craniata</taxon>
        <taxon>Vertebrata</taxon>
        <taxon>Euteleostomi</taxon>
        <taxon>Mammalia</taxon>
        <taxon>Eutheria</taxon>
        <taxon>Euarchontoglires</taxon>
        <taxon>Glires</taxon>
        <taxon>Rodentia</taxon>
        <taxon>Hystricomorpha</taxon>
        <taxon>Bathyergidae</taxon>
        <taxon>Fukomys</taxon>
    </lineage>
</organism>
<dbReference type="AlphaFoldDB" id="A0A091CSY3"/>